<dbReference type="AlphaFoldDB" id="A0A1S4H814"/>
<feature type="transmembrane region" description="Helical" evidence="2">
    <location>
        <begin position="38"/>
        <end position="62"/>
    </location>
</feature>
<keyword evidence="2" id="KW-0812">Transmembrane</keyword>
<sequence length="443" mass="50097">MLTFPQQVHTRLLYSANMTLFGFLFGGVGGKAMAVPRIVALLGPQASVQIAIVGTVLAYYAVKAVVSTIRTRPNISLSGPKQTLFIRSNSGHNQTNRDIKKNDGNKPVNSNAQTNTNTRSEETDSTGSTGGDGDDPKKPINNLNPKTTCRNLVETTEEAEDKNTKPIIQKHKKITKNVQDEDSEEIAQHTGKTHFVSRSVIHTPRIAGEIRIIVEKTGILFDELIKDGASTFKDAHIKGTPYNPDLHRAHVIRIIIIWQKLKELNFELYRILSTHAGHTQRVDKMFNQWGKSGGNFDLRQYGWIKLLFSVNFSAGPTAENLAIFETYRLQVIEFYDKEIGDEKNCEEAVEQLRKAKETMENTTSLKLFEKGLEGYKLQHKYENQKTSYETDQLYEPEASDEFEELYETKESDESEESEESLKSKESDESEESCETEESDYLLN</sequence>
<dbReference type="InParanoid" id="A0A1S4H814"/>
<accession>A0A1S4H814</accession>
<feature type="compositionally biased region" description="Basic and acidic residues" evidence="1">
    <location>
        <begin position="95"/>
        <end position="104"/>
    </location>
</feature>
<protein>
    <submittedName>
        <fullName evidence="3">Uncharacterized protein</fullName>
    </submittedName>
</protein>
<reference evidence="3 4" key="2">
    <citation type="journal article" date="2004" name="Trends Parasitol.">
        <title>The Anopheles gambiae genome: an update.</title>
        <authorList>
            <person name="Mongin E."/>
            <person name="Louis C."/>
            <person name="Holt R.A."/>
            <person name="Birney E."/>
            <person name="Collins F.H."/>
        </authorList>
    </citation>
    <scope>NUCLEOTIDE SEQUENCE [LARGE SCALE GENOMIC DNA]</scope>
    <source>
        <strain evidence="3 4">PEST</strain>
    </source>
</reference>
<evidence type="ECO:0000313" key="3">
    <source>
        <dbReference type="EnsemblMetazoa" id="AGAP011980-PA"/>
    </source>
</evidence>
<dbReference type="EnsemblMetazoa" id="AGAP011980-RA">
    <property type="protein sequence ID" value="AGAP011980-PA"/>
    <property type="gene ID" value="AGAP011980"/>
</dbReference>
<feature type="compositionally biased region" description="Acidic residues" evidence="1">
    <location>
        <begin position="427"/>
        <end position="443"/>
    </location>
</feature>
<evidence type="ECO:0000313" key="4">
    <source>
        <dbReference type="Proteomes" id="UP000007062"/>
    </source>
</evidence>
<keyword evidence="2" id="KW-1133">Transmembrane helix</keyword>
<keyword evidence="4" id="KW-1185">Reference proteome</keyword>
<organism evidence="3 4">
    <name type="scientific">Anopheles gambiae</name>
    <name type="common">African malaria mosquito</name>
    <dbReference type="NCBI Taxonomy" id="7165"/>
    <lineage>
        <taxon>Eukaryota</taxon>
        <taxon>Metazoa</taxon>
        <taxon>Ecdysozoa</taxon>
        <taxon>Arthropoda</taxon>
        <taxon>Hexapoda</taxon>
        <taxon>Insecta</taxon>
        <taxon>Pterygota</taxon>
        <taxon>Neoptera</taxon>
        <taxon>Endopterygota</taxon>
        <taxon>Diptera</taxon>
        <taxon>Nematocera</taxon>
        <taxon>Culicoidea</taxon>
        <taxon>Culicidae</taxon>
        <taxon>Anophelinae</taxon>
        <taxon>Anopheles</taxon>
    </lineage>
</organism>
<feature type="compositionally biased region" description="Polar residues" evidence="1">
    <location>
        <begin position="107"/>
        <end position="118"/>
    </location>
</feature>
<dbReference type="VEuPathDB" id="VectorBase:AGAMI1_007156"/>
<dbReference type="Proteomes" id="UP000007062">
    <property type="component" value="Chromosome 3L"/>
</dbReference>
<keyword evidence="2" id="KW-0472">Membrane</keyword>
<name>A0A1S4H814_ANOGA</name>
<reference evidence="3 4" key="1">
    <citation type="journal article" date="2002" name="Science">
        <title>The genome sequence of the malaria mosquito Anopheles gambiae.</title>
        <authorList>
            <person name="Holt R.A."/>
            <person name="Subramanian G.M."/>
            <person name="Halpern A."/>
            <person name="Sutton G.G."/>
            <person name="Charlab R."/>
            <person name="Nusskern D.R."/>
            <person name="Wincker P."/>
            <person name="Clark A.G."/>
            <person name="Ribeiro J.M."/>
            <person name="Wides R."/>
            <person name="Salzberg S.L."/>
            <person name="Loftus B."/>
            <person name="Yandell M."/>
            <person name="Majoros W.H."/>
            <person name="Rusch D.B."/>
            <person name="Lai Z."/>
            <person name="Kraft C.L."/>
            <person name="Abril J.F."/>
            <person name="Anthouard V."/>
            <person name="Arensburger P."/>
            <person name="Atkinson P.W."/>
            <person name="Baden H."/>
            <person name="de Berardinis V."/>
            <person name="Baldwin D."/>
            <person name="Benes V."/>
            <person name="Biedler J."/>
            <person name="Blass C."/>
            <person name="Bolanos R."/>
            <person name="Boscus D."/>
            <person name="Barnstead M."/>
            <person name="Cai S."/>
            <person name="Center A."/>
            <person name="Chaturverdi K."/>
            <person name="Christophides G.K."/>
            <person name="Chrystal M.A."/>
            <person name="Clamp M."/>
            <person name="Cravchik A."/>
            <person name="Curwen V."/>
            <person name="Dana A."/>
            <person name="Delcher A."/>
            <person name="Dew I."/>
            <person name="Evans C.A."/>
            <person name="Flanigan M."/>
            <person name="Grundschober-Freimoser A."/>
            <person name="Friedli L."/>
            <person name="Gu Z."/>
            <person name="Guan P."/>
            <person name="Guigo R."/>
            <person name="Hillenmeyer M.E."/>
            <person name="Hladun S.L."/>
            <person name="Hogan J.R."/>
            <person name="Hong Y.S."/>
            <person name="Hoover J."/>
            <person name="Jaillon O."/>
            <person name="Ke Z."/>
            <person name="Kodira C."/>
            <person name="Kokoza E."/>
            <person name="Koutsos A."/>
            <person name="Letunic I."/>
            <person name="Levitsky A."/>
            <person name="Liang Y."/>
            <person name="Lin J.J."/>
            <person name="Lobo N.F."/>
            <person name="Lopez J.R."/>
            <person name="Malek J.A."/>
            <person name="McIntosh T.C."/>
            <person name="Meister S."/>
            <person name="Miller J."/>
            <person name="Mobarry C."/>
            <person name="Mongin E."/>
            <person name="Murphy S.D."/>
            <person name="O'Brochta D.A."/>
            <person name="Pfannkoch C."/>
            <person name="Qi R."/>
            <person name="Regier M.A."/>
            <person name="Remington K."/>
            <person name="Shao H."/>
            <person name="Sharakhova M.V."/>
            <person name="Sitter C.D."/>
            <person name="Shetty J."/>
            <person name="Smith T.J."/>
            <person name="Strong R."/>
            <person name="Sun J."/>
            <person name="Thomasova D."/>
            <person name="Ton L.Q."/>
            <person name="Topalis P."/>
            <person name="Tu Z."/>
            <person name="Unger M.F."/>
            <person name="Walenz B."/>
            <person name="Wang A."/>
            <person name="Wang J."/>
            <person name="Wang M."/>
            <person name="Wang X."/>
            <person name="Woodford K.J."/>
            <person name="Wortman J.R."/>
            <person name="Wu M."/>
            <person name="Yao A."/>
            <person name="Zdobnov E.M."/>
            <person name="Zhang H."/>
            <person name="Zhao Q."/>
            <person name="Zhao S."/>
            <person name="Zhu S.C."/>
            <person name="Zhimulev I."/>
            <person name="Coluzzi M."/>
            <person name="della Torre A."/>
            <person name="Roth C.W."/>
            <person name="Louis C."/>
            <person name="Kalush F."/>
            <person name="Mural R.J."/>
            <person name="Myers E.W."/>
            <person name="Adams M.D."/>
            <person name="Smith H.O."/>
            <person name="Broder S."/>
            <person name="Gardner M.J."/>
            <person name="Fraser C.M."/>
            <person name="Birney E."/>
            <person name="Bork P."/>
            <person name="Brey P.T."/>
            <person name="Venter J.C."/>
            <person name="Weissenbach J."/>
            <person name="Kafatos F.C."/>
            <person name="Collins F.H."/>
            <person name="Hoffman S.L."/>
        </authorList>
    </citation>
    <scope>NUCLEOTIDE SEQUENCE [LARGE SCALE GENOMIC DNA]</scope>
    <source>
        <strain evidence="3 4">PEST</strain>
    </source>
</reference>
<feature type="region of interest" description="Disordered" evidence="1">
    <location>
        <begin position="386"/>
        <end position="443"/>
    </location>
</feature>
<feature type="transmembrane region" description="Helical" evidence="2">
    <location>
        <begin position="12"/>
        <end position="32"/>
    </location>
</feature>
<reference evidence="3" key="3">
    <citation type="submission" date="2020-05" db="UniProtKB">
        <authorList>
            <consortium name="EnsemblMetazoa"/>
        </authorList>
    </citation>
    <scope>IDENTIFICATION</scope>
    <source>
        <strain evidence="3">PEST</strain>
    </source>
</reference>
<dbReference type="VEuPathDB" id="VectorBase:AGAP011980"/>
<feature type="region of interest" description="Disordered" evidence="1">
    <location>
        <begin position="85"/>
        <end position="148"/>
    </location>
</feature>
<evidence type="ECO:0000256" key="1">
    <source>
        <dbReference type="SAM" id="MobiDB-lite"/>
    </source>
</evidence>
<proteinExistence type="predicted"/>
<dbReference type="EMBL" id="AAAB01008986">
    <property type="status" value="NOT_ANNOTATED_CDS"/>
    <property type="molecule type" value="Genomic_DNA"/>
</dbReference>
<feature type="compositionally biased region" description="Acidic residues" evidence="1">
    <location>
        <begin position="392"/>
        <end position="405"/>
    </location>
</feature>
<evidence type="ECO:0000256" key="2">
    <source>
        <dbReference type="SAM" id="Phobius"/>
    </source>
</evidence>
<feature type="compositionally biased region" description="Polar residues" evidence="1">
    <location>
        <begin position="85"/>
        <end position="94"/>
    </location>
</feature>